<keyword evidence="3" id="KW-1185">Reference proteome</keyword>
<dbReference type="AlphaFoldDB" id="A0A914D8C8"/>
<name>A0A914D8C8_9BILA</name>
<feature type="region of interest" description="Disordered" evidence="1">
    <location>
        <begin position="28"/>
        <end position="72"/>
    </location>
</feature>
<evidence type="ECO:0000313" key="3">
    <source>
        <dbReference type="Proteomes" id="UP000887540"/>
    </source>
</evidence>
<feature type="compositionally biased region" description="Basic and acidic residues" evidence="1">
    <location>
        <begin position="29"/>
        <end position="38"/>
    </location>
</feature>
<feature type="chain" id="PRO_5036835348" evidence="2">
    <location>
        <begin position="22"/>
        <end position="99"/>
    </location>
</feature>
<sequence>MNRLLLFTVFLVACSLMVIYAAEVANKTEAAKTTDKPTEATNTTKKPTEAKPDPSTEAPKQDTPKPESTEIEWAETSGVKHCEALVLLVAFFPLFVLFI</sequence>
<organism evidence="3 4">
    <name type="scientific">Acrobeloides nanus</name>
    <dbReference type="NCBI Taxonomy" id="290746"/>
    <lineage>
        <taxon>Eukaryota</taxon>
        <taxon>Metazoa</taxon>
        <taxon>Ecdysozoa</taxon>
        <taxon>Nematoda</taxon>
        <taxon>Chromadorea</taxon>
        <taxon>Rhabditida</taxon>
        <taxon>Tylenchina</taxon>
        <taxon>Cephalobomorpha</taxon>
        <taxon>Cephaloboidea</taxon>
        <taxon>Cephalobidae</taxon>
        <taxon>Acrobeloides</taxon>
    </lineage>
</organism>
<evidence type="ECO:0000256" key="2">
    <source>
        <dbReference type="SAM" id="SignalP"/>
    </source>
</evidence>
<evidence type="ECO:0000256" key="1">
    <source>
        <dbReference type="SAM" id="MobiDB-lite"/>
    </source>
</evidence>
<feature type="compositionally biased region" description="Basic and acidic residues" evidence="1">
    <location>
        <begin position="46"/>
        <end position="68"/>
    </location>
</feature>
<reference evidence="4" key="1">
    <citation type="submission" date="2022-11" db="UniProtKB">
        <authorList>
            <consortium name="WormBaseParasite"/>
        </authorList>
    </citation>
    <scope>IDENTIFICATION</scope>
</reference>
<evidence type="ECO:0000313" key="4">
    <source>
        <dbReference type="WBParaSite" id="ACRNAN_scaffold20239.g32139.t1"/>
    </source>
</evidence>
<dbReference type="Proteomes" id="UP000887540">
    <property type="component" value="Unplaced"/>
</dbReference>
<dbReference type="WBParaSite" id="ACRNAN_scaffold20239.g32139.t1">
    <property type="protein sequence ID" value="ACRNAN_scaffold20239.g32139.t1"/>
    <property type="gene ID" value="ACRNAN_scaffold20239.g32139"/>
</dbReference>
<protein>
    <submittedName>
        <fullName evidence="4">Uncharacterized protein</fullName>
    </submittedName>
</protein>
<feature type="signal peptide" evidence="2">
    <location>
        <begin position="1"/>
        <end position="21"/>
    </location>
</feature>
<keyword evidence="2" id="KW-0732">Signal</keyword>
<accession>A0A914D8C8</accession>
<proteinExistence type="predicted"/>